<gene>
    <name evidence="1" type="ORF">BaRGS_00020722</name>
</gene>
<organism evidence="1 2">
    <name type="scientific">Batillaria attramentaria</name>
    <dbReference type="NCBI Taxonomy" id="370345"/>
    <lineage>
        <taxon>Eukaryota</taxon>
        <taxon>Metazoa</taxon>
        <taxon>Spiralia</taxon>
        <taxon>Lophotrochozoa</taxon>
        <taxon>Mollusca</taxon>
        <taxon>Gastropoda</taxon>
        <taxon>Caenogastropoda</taxon>
        <taxon>Sorbeoconcha</taxon>
        <taxon>Cerithioidea</taxon>
        <taxon>Batillariidae</taxon>
        <taxon>Batillaria</taxon>
    </lineage>
</organism>
<dbReference type="AlphaFoldDB" id="A0ABD0KM53"/>
<comment type="caution">
    <text evidence="1">The sequence shown here is derived from an EMBL/GenBank/DDBJ whole genome shotgun (WGS) entry which is preliminary data.</text>
</comment>
<evidence type="ECO:0000313" key="1">
    <source>
        <dbReference type="EMBL" id="KAK7487977.1"/>
    </source>
</evidence>
<protein>
    <submittedName>
        <fullName evidence="1">Uncharacterized protein</fullName>
    </submittedName>
</protein>
<dbReference type="Proteomes" id="UP001519460">
    <property type="component" value="Unassembled WGS sequence"/>
</dbReference>
<dbReference type="EMBL" id="JACVVK020000156">
    <property type="protein sequence ID" value="KAK7487977.1"/>
    <property type="molecule type" value="Genomic_DNA"/>
</dbReference>
<name>A0ABD0KM53_9CAEN</name>
<proteinExistence type="predicted"/>
<reference evidence="1 2" key="1">
    <citation type="journal article" date="2023" name="Sci. Data">
        <title>Genome assembly of the Korean intertidal mud-creeper Batillaria attramentaria.</title>
        <authorList>
            <person name="Patra A.K."/>
            <person name="Ho P.T."/>
            <person name="Jun S."/>
            <person name="Lee S.J."/>
            <person name="Kim Y."/>
            <person name="Won Y.J."/>
        </authorList>
    </citation>
    <scope>NUCLEOTIDE SEQUENCE [LARGE SCALE GENOMIC DNA]</scope>
    <source>
        <strain evidence="1">Wonlab-2016</strain>
    </source>
</reference>
<accession>A0ABD0KM53</accession>
<keyword evidence="2" id="KW-1185">Reference proteome</keyword>
<evidence type="ECO:0000313" key="2">
    <source>
        <dbReference type="Proteomes" id="UP001519460"/>
    </source>
</evidence>
<sequence length="101" mass="11227">MIKSQFKILPTEGIDPNVSRSVERSMWAMCRTVWVTGEGLVICHNQFIASCLTHCITTSLLDDHPPPPPTTLPSPNPSTPVWCCRQSGPYLYDSANQKRAV</sequence>